<dbReference type="AlphaFoldDB" id="A0A6M3LMM5"/>
<accession>A0A6M3LMM5</accession>
<proteinExistence type="predicted"/>
<organism evidence="1">
    <name type="scientific">viral metagenome</name>
    <dbReference type="NCBI Taxonomy" id="1070528"/>
    <lineage>
        <taxon>unclassified sequences</taxon>
        <taxon>metagenomes</taxon>
        <taxon>organismal metagenomes</taxon>
    </lineage>
</organism>
<evidence type="ECO:0000313" key="1">
    <source>
        <dbReference type="EMBL" id="QJA96536.1"/>
    </source>
</evidence>
<sequence length="143" mass="15434">MRGLVLSVILVFLVSGLIGCSIVETSPTQVTKIFAWTATGDDNLEGTAAEYEFRYSTDSATLVNDWDNCMPANCTQIIGPPLPAPAGSAETFVATMTLETEVVYYFGMRTADEVSNWSLTSNIISLRVPDSTPPLAVSDLKFL</sequence>
<reference evidence="1" key="1">
    <citation type="submission" date="2020-03" db="EMBL/GenBank/DDBJ databases">
        <title>The deep terrestrial virosphere.</title>
        <authorList>
            <person name="Holmfeldt K."/>
            <person name="Nilsson E."/>
            <person name="Simone D."/>
            <person name="Lopez-Fernandez M."/>
            <person name="Wu X."/>
            <person name="de Brujin I."/>
            <person name="Lundin D."/>
            <person name="Andersson A."/>
            <person name="Bertilsson S."/>
            <person name="Dopson M."/>
        </authorList>
    </citation>
    <scope>NUCLEOTIDE SEQUENCE</scope>
    <source>
        <strain evidence="1">MM415B08083</strain>
    </source>
</reference>
<name>A0A6M3LMM5_9ZZZZ</name>
<evidence type="ECO:0008006" key="2">
    <source>
        <dbReference type="Google" id="ProtNLM"/>
    </source>
</evidence>
<protein>
    <recommendedName>
        <fullName evidence="2">Fibronectin type-III domain-containing protein</fullName>
    </recommendedName>
</protein>
<dbReference type="PROSITE" id="PS51257">
    <property type="entry name" value="PROKAR_LIPOPROTEIN"/>
    <property type="match status" value="1"/>
</dbReference>
<dbReference type="EMBL" id="MT143410">
    <property type="protein sequence ID" value="QJA96536.1"/>
    <property type="molecule type" value="Genomic_DNA"/>
</dbReference>
<gene>
    <name evidence="1" type="ORF">MM415B08083_0003</name>
</gene>